<proteinExistence type="predicted"/>
<dbReference type="AlphaFoldDB" id="A0A419VVW9"/>
<sequence length="218" mass="24534">MRQGQIIRVDESVPLTGEVKDTPWEAAVPIQINEFPWNVPDAKRSTVVRSLYDEDALYLQYHADDAIIRADTDELNGPVWEDSCVEFFATLDPQRRPHYINVEVNCIGAFRLGFGPDRQNRELITANQAESIRVESSIDEQPAANAADDHWWVAIALPFETLATVTGVSISPSEGTVWQGNFHRLGPRDTSFFATWNPVNAPKPDFHQPSEFGPLVFK</sequence>
<evidence type="ECO:0000313" key="2">
    <source>
        <dbReference type="EMBL" id="RKD86293.1"/>
    </source>
</evidence>
<dbReference type="EMBL" id="RAPO01000009">
    <property type="protein sequence ID" value="RKD86293.1"/>
    <property type="molecule type" value="Genomic_DNA"/>
</dbReference>
<dbReference type="CDD" id="cd09620">
    <property type="entry name" value="CBM9_like_3"/>
    <property type="match status" value="1"/>
</dbReference>
<dbReference type="Pfam" id="PF16011">
    <property type="entry name" value="CBM9_2"/>
    <property type="match status" value="1"/>
</dbReference>
<dbReference type="Gene3D" id="2.60.40.1190">
    <property type="match status" value="1"/>
</dbReference>
<dbReference type="SUPFAM" id="SSF49344">
    <property type="entry name" value="CBD9-like"/>
    <property type="match status" value="1"/>
</dbReference>
<comment type="caution">
    <text evidence="2">The sequence shown here is derived from an EMBL/GenBank/DDBJ whole genome shotgun (WGS) entry which is preliminary data.</text>
</comment>
<dbReference type="InterPro" id="IPR010502">
    <property type="entry name" value="Carb-bd_dom_fam9"/>
</dbReference>
<protein>
    <submittedName>
        <fullName evidence="2">Cellulose/xylan binding protein with CBM9 domain</fullName>
    </submittedName>
</protein>
<feature type="domain" description="Carbohydrate-binding" evidence="1">
    <location>
        <begin position="47"/>
        <end position="217"/>
    </location>
</feature>
<dbReference type="GO" id="GO:0004553">
    <property type="term" value="F:hydrolase activity, hydrolyzing O-glycosyl compounds"/>
    <property type="evidence" value="ECO:0007669"/>
    <property type="project" value="InterPro"/>
</dbReference>
<accession>A0A419VVW9</accession>
<dbReference type="GO" id="GO:0016052">
    <property type="term" value="P:carbohydrate catabolic process"/>
    <property type="evidence" value="ECO:0007669"/>
    <property type="project" value="InterPro"/>
</dbReference>
<reference evidence="2 3" key="1">
    <citation type="submission" date="2018-09" db="EMBL/GenBank/DDBJ databases">
        <title>Genomic Encyclopedia of Archaeal and Bacterial Type Strains, Phase II (KMG-II): from individual species to whole genera.</title>
        <authorList>
            <person name="Goeker M."/>
        </authorList>
    </citation>
    <scope>NUCLEOTIDE SEQUENCE [LARGE SCALE GENOMIC DNA]</scope>
    <source>
        <strain evidence="2 3">DSM 13151</strain>
    </source>
</reference>
<dbReference type="OrthoDB" id="306059at2157"/>
<keyword evidence="3" id="KW-1185">Reference proteome</keyword>
<name>A0A419VVW9_9EURY</name>
<dbReference type="Proteomes" id="UP000283805">
    <property type="component" value="Unassembled WGS sequence"/>
</dbReference>
<dbReference type="GO" id="GO:0030246">
    <property type="term" value="F:carbohydrate binding"/>
    <property type="evidence" value="ECO:0007669"/>
    <property type="project" value="InterPro"/>
</dbReference>
<dbReference type="RefSeq" id="WP_120246892.1">
    <property type="nucleotide sequence ID" value="NZ_RAPO01000009.1"/>
</dbReference>
<gene>
    <name evidence="2" type="ORF">ATJ93_4622</name>
</gene>
<organism evidence="2 3">
    <name type="scientific">Halopiger aswanensis</name>
    <dbReference type="NCBI Taxonomy" id="148449"/>
    <lineage>
        <taxon>Archaea</taxon>
        <taxon>Methanobacteriati</taxon>
        <taxon>Methanobacteriota</taxon>
        <taxon>Stenosarchaea group</taxon>
        <taxon>Halobacteria</taxon>
        <taxon>Halobacteriales</taxon>
        <taxon>Natrialbaceae</taxon>
        <taxon>Halopiger</taxon>
    </lineage>
</organism>
<evidence type="ECO:0000313" key="3">
    <source>
        <dbReference type="Proteomes" id="UP000283805"/>
    </source>
</evidence>
<evidence type="ECO:0000259" key="1">
    <source>
        <dbReference type="Pfam" id="PF16011"/>
    </source>
</evidence>